<dbReference type="EMBL" id="CP116942">
    <property type="protein sequence ID" value="WCO69093.1"/>
    <property type="molecule type" value="Genomic_DNA"/>
</dbReference>
<feature type="domain" description="Beta-hexosaminidase bacterial type N-terminal" evidence="4">
    <location>
        <begin position="21"/>
        <end position="88"/>
    </location>
</feature>
<dbReference type="GO" id="GO:0015929">
    <property type="term" value="F:hexosaminidase activity"/>
    <property type="evidence" value="ECO:0007669"/>
    <property type="project" value="InterPro"/>
</dbReference>
<evidence type="ECO:0000313" key="5">
    <source>
        <dbReference type="EMBL" id="WCO69093.1"/>
    </source>
</evidence>
<protein>
    <recommendedName>
        <fullName evidence="4">Beta-hexosaminidase bacterial type N-terminal domain-containing protein</fullName>
    </recommendedName>
</protein>
<dbReference type="SUPFAM" id="SSF55545">
    <property type="entry name" value="beta-N-acetylhexosaminidase-like domain"/>
    <property type="match status" value="1"/>
</dbReference>
<evidence type="ECO:0000256" key="2">
    <source>
        <dbReference type="ARBA" id="ARBA00023295"/>
    </source>
</evidence>
<dbReference type="Proteomes" id="UP001216390">
    <property type="component" value="Chromosome"/>
</dbReference>
<dbReference type="Gene3D" id="3.30.379.10">
    <property type="entry name" value="Chitobiase/beta-hexosaminidase domain 2-like"/>
    <property type="match status" value="1"/>
</dbReference>
<organism evidence="5 6">
    <name type="scientific">Iamia majanohamensis</name>
    <dbReference type="NCBI Taxonomy" id="467976"/>
    <lineage>
        <taxon>Bacteria</taxon>
        <taxon>Bacillati</taxon>
        <taxon>Actinomycetota</taxon>
        <taxon>Acidimicrobiia</taxon>
        <taxon>Acidimicrobiales</taxon>
        <taxon>Iamiaceae</taxon>
        <taxon>Iamia</taxon>
    </lineage>
</organism>
<reference evidence="5" key="1">
    <citation type="submission" date="2023-01" db="EMBL/GenBank/DDBJ databases">
        <title>The diversity of Class Acidimicrobiia in South China Sea sediment environments and the proposal of Iamia marina sp. nov., a novel species of the genus Iamia.</title>
        <authorList>
            <person name="He Y."/>
            <person name="Tian X."/>
        </authorList>
    </citation>
    <scope>NUCLEOTIDE SEQUENCE</scope>
    <source>
        <strain evidence="5">DSM 19957</strain>
    </source>
</reference>
<dbReference type="InterPro" id="IPR017853">
    <property type="entry name" value="GH"/>
</dbReference>
<dbReference type="GO" id="GO:0005975">
    <property type="term" value="P:carbohydrate metabolic process"/>
    <property type="evidence" value="ECO:0007669"/>
    <property type="project" value="UniProtKB-ARBA"/>
</dbReference>
<dbReference type="Pfam" id="PF02838">
    <property type="entry name" value="Glyco_hydro_20b"/>
    <property type="match status" value="1"/>
</dbReference>
<evidence type="ECO:0000259" key="4">
    <source>
        <dbReference type="Pfam" id="PF02838"/>
    </source>
</evidence>
<accession>A0AAE9YDA6</accession>
<dbReference type="KEGG" id="ima:PO878_10180"/>
<evidence type="ECO:0000256" key="1">
    <source>
        <dbReference type="ARBA" id="ARBA00022801"/>
    </source>
</evidence>
<keyword evidence="6" id="KW-1185">Reference proteome</keyword>
<dbReference type="RefSeq" id="WP_272738607.1">
    <property type="nucleotide sequence ID" value="NZ_CP116942.1"/>
</dbReference>
<sequence>MTTIDEMVLIPRPRSTVESGEGAPVADLRVRDHPTPSLPPQGFRITSSAEGVDIDHRDAAGLRYARSLLDQVVDQCPGGRLPGFSIEDSPDIAVRGYVLDISRDRVPTRATLERLVELCALARINQLQLYVEHTFAHPEHRAVWELASPMTPAHLSWLDLHCSHHGIELVVNQNTFGHMERWLGHERYRHRAESPEGWDPVPGMHLPPSVLAPTEDNAAFALELVRHQLDCVRSPQVHIGCDEPFGLGHGVSADDVAARGLGPVYVEHLRRLADPLLADGHRVQVWADVLARHPALAAELPTGIVPVAWCYEAPTADGGLRPLPDTVVDLLARMGVDQAGFSGFGPVVAGLADHDVDFWVAPGTSAWNSLVGRVDNARANLVDAAETARAHGCGGLLVTDWGDNGHHQPPSVSFGPLVYGGAVAWGLDANRDLDLGAVLDRHVFADPSGCISAALASLGTEWGRTGQEAVNASPLAAALFPDQVHLVLGRPDPALVADVVARIEGAIGELARAAPTCSDGEVVVRELTLAARMARHGAWDLLGDAGPPAAVRTEDMAELAEGHLVSWMDRSRPGGLSDSLARLDPSLTRRATAST</sequence>
<dbReference type="InterPro" id="IPR029018">
    <property type="entry name" value="Hex-like_dom2"/>
</dbReference>
<dbReference type="InterPro" id="IPR038901">
    <property type="entry name" value="HEXDC-like"/>
</dbReference>
<feature type="region of interest" description="Disordered" evidence="3">
    <location>
        <begin position="575"/>
        <end position="595"/>
    </location>
</feature>
<dbReference type="PANTHER" id="PTHR21040:SF8">
    <property type="entry name" value="BCDNA.GH04120"/>
    <property type="match status" value="1"/>
</dbReference>
<evidence type="ECO:0000256" key="3">
    <source>
        <dbReference type="SAM" id="MobiDB-lite"/>
    </source>
</evidence>
<dbReference type="AlphaFoldDB" id="A0AAE9YDA6"/>
<gene>
    <name evidence="5" type="ORF">PO878_10180</name>
</gene>
<dbReference type="InterPro" id="IPR015882">
    <property type="entry name" value="HEX_bac_N"/>
</dbReference>
<proteinExistence type="predicted"/>
<dbReference type="SUPFAM" id="SSF51445">
    <property type="entry name" value="(Trans)glycosidases"/>
    <property type="match status" value="1"/>
</dbReference>
<dbReference type="Gene3D" id="3.20.20.80">
    <property type="entry name" value="Glycosidases"/>
    <property type="match status" value="1"/>
</dbReference>
<dbReference type="PANTHER" id="PTHR21040">
    <property type="entry name" value="BCDNA.GH04120"/>
    <property type="match status" value="1"/>
</dbReference>
<name>A0AAE9YDA6_9ACTN</name>
<keyword evidence="1" id="KW-0378">Hydrolase</keyword>
<evidence type="ECO:0000313" key="6">
    <source>
        <dbReference type="Proteomes" id="UP001216390"/>
    </source>
</evidence>
<keyword evidence="2" id="KW-0326">Glycosidase</keyword>